<protein>
    <submittedName>
        <fullName evidence="1">Uncharacterized protein</fullName>
    </submittedName>
</protein>
<evidence type="ECO:0000313" key="2">
    <source>
        <dbReference type="Proteomes" id="UP001519295"/>
    </source>
</evidence>
<comment type="caution">
    <text evidence="1">The sequence shown here is derived from an EMBL/GenBank/DDBJ whole genome shotgun (WGS) entry which is preliminary data.</text>
</comment>
<name>A0ABS4W771_9PSEU</name>
<sequence>MPSPFIPTCTQAKADTAGPHLIGEAADHVLPPVGVEEQPTAGHRGLREVTVKDPIARAEDAARPQGEEPIESSSVGQTCRRLRVEFPGTDPSEIFTLAEHCRLELSGVPDEAVPELLERLVRARLLDSAGTDRP</sequence>
<gene>
    <name evidence="1" type="ORF">JOF36_007831</name>
</gene>
<reference evidence="1 2" key="1">
    <citation type="submission" date="2021-03" db="EMBL/GenBank/DDBJ databases">
        <title>Sequencing the genomes of 1000 actinobacteria strains.</title>
        <authorList>
            <person name="Klenk H.-P."/>
        </authorList>
    </citation>
    <scope>NUCLEOTIDE SEQUENCE [LARGE SCALE GENOMIC DNA]</scope>
    <source>
        <strain evidence="1 2">DSM 45256</strain>
    </source>
</reference>
<dbReference type="Proteomes" id="UP001519295">
    <property type="component" value="Unassembled WGS sequence"/>
</dbReference>
<evidence type="ECO:0000313" key="1">
    <source>
        <dbReference type="EMBL" id="MBP2372058.1"/>
    </source>
</evidence>
<proteinExistence type="predicted"/>
<accession>A0ABS4W771</accession>
<dbReference type="RefSeq" id="WP_210037092.1">
    <property type="nucleotide sequence ID" value="NZ_JAGINU010000004.1"/>
</dbReference>
<keyword evidence="2" id="KW-1185">Reference proteome</keyword>
<dbReference type="EMBL" id="JAGINU010000004">
    <property type="protein sequence ID" value="MBP2372058.1"/>
    <property type="molecule type" value="Genomic_DNA"/>
</dbReference>
<organism evidence="1 2">
    <name type="scientific">Pseudonocardia parietis</name>
    <dbReference type="NCBI Taxonomy" id="570936"/>
    <lineage>
        <taxon>Bacteria</taxon>
        <taxon>Bacillati</taxon>
        <taxon>Actinomycetota</taxon>
        <taxon>Actinomycetes</taxon>
        <taxon>Pseudonocardiales</taxon>
        <taxon>Pseudonocardiaceae</taxon>
        <taxon>Pseudonocardia</taxon>
    </lineage>
</organism>